<sequence length="29" mass="3645">MKESFKVKEIYSEGYERWIKAWSNQFKTM</sequence>
<comment type="caution">
    <text evidence="1">The sequence shown here is derived from an EMBL/GenBank/DDBJ whole genome shotgun (WGS) entry which is preliminary data.</text>
</comment>
<keyword evidence="2" id="KW-1185">Reference proteome</keyword>
<evidence type="ECO:0000313" key="1">
    <source>
        <dbReference type="EMBL" id="MDQ0224437.1"/>
    </source>
</evidence>
<proteinExistence type="predicted"/>
<name>A0ABT9YXT9_9BACI</name>
<dbReference type="Proteomes" id="UP001232245">
    <property type="component" value="Unassembled WGS sequence"/>
</dbReference>
<gene>
    <name evidence="1" type="ORF">J2S02_000759</name>
</gene>
<evidence type="ECO:0000313" key="2">
    <source>
        <dbReference type="Proteomes" id="UP001232245"/>
    </source>
</evidence>
<dbReference type="EMBL" id="JAUSTZ010000001">
    <property type="protein sequence ID" value="MDQ0224437.1"/>
    <property type="molecule type" value="Genomic_DNA"/>
</dbReference>
<protein>
    <submittedName>
        <fullName evidence="1">Uncharacterized protein</fullName>
    </submittedName>
</protein>
<organism evidence="1 2">
    <name type="scientific">Metabacillus niabensis</name>
    <dbReference type="NCBI Taxonomy" id="324854"/>
    <lineage>
        <taxon>Bacteria</taxon>
        <taxon>Bacillati</taxon>
        <taxon>Bacillota</taxon>
        <taxon>Bacilli</taxon>
        <taxon>Bacillales</taxon>
        <taxon>Bacillaceae</taxon>
        <taxon>Metabacillus</taxon>
    </lineage>
</organism>
<reference evidence="1 2" key="1">
    <citation type="submission" date="2023-07" db="EMBL/GenBank/DDBJ databases">
        <title>Genomic Encyclopedia of Type Strains, Phase IV (KMG-IV): sequencing the most valuable type-strain genomes for metagenomic binning, comparative biology and taxonomic classification.</title>
        <authorList>
            <person name="Goeker M."/>
        </authorList>
    </citation>
    <scope>NUCLEOTIDE SEQUENCE [LARGE SCALE GENOMIC DNA]</scope>
    <source>
        <strain evidence="1 2">DSM 17723</strain>
    </source>
</reference>
<accession>A0ABT9YXT9</accession>